<dbReference type="SUPFAM" id="SSF52218">
    <property type="entry name" value="Flavoproteins"/>
    <property type="match status" value="1"/>
</dbReference>
<dbReference type="PROSITE" id="PS51384">
    <property type="entry name" value="FAD_FR"/>
    <property type="match status" value="1"/>
</dbReference>
<keyword evidence="4" id="KW-1133">Transmembrane helix</keyword>
<dbReference type="InterPro" id="IPR017927">
    <property type="entry name" value="FAD-bd_FR_type"/>
</dbReference>
<feature type="transmembrane region" description="Helical" evidence="4">
    <location>
        <begin position="172"/>
        <end position="192"/>
    </location>
</feature>
<dbReference type="Gene3D" id="3.40.50.360">
    <property type="match status" value="1"/>
</dbReference>
<evidence type="ECO:0000256" key="1">
    <source>
        <dbReference type="ARBA" id="ARBA00022630"/>
    </source>
</evidence>
<protein>
    <submittedName>
        <fullName evidence="7">Nitric oxide synthase</fullName>
    </submittedName>
</protein>
<keyword evidence="1" id="KW-0285">Flavoprotein</keyword>
<dbReference type="GO" id="GO:0010181">
    <property type="term" value="F:FMN binding"/>
    <property type="evidence" value="ECO:0007669"/>
    <property type="project" value="InterPro"/>
</dbReference>
<dbReference type="PANTHER" id="PTHR19384">
    <property type="entry name" value="NITRIC OXIDE SYNTHASE-RELATED"/>
    <property type="match status" value="1"/>
</dbReference>
<dbReference type="Pfam" id="PF00258">
    <property type="entry name" value="Flavodoxin_1"/>
    <property type="match status" value="1"/>
</dbReference>
<dbReference type="InterPro" id="IPR017938">
    <property type="entry name" value="Riboflavin_synthase-like_b-brl"/>
</dbReference>
<keyword evidence="4" id="KW-0472">Membrane</keyword>
<organism evidence="7 8">
    <name type="scientific">Colwellia ponticola</name>
    <dbReference type="NCBI Taxonomy" id="2304625"/>
    <lineage>
        <taxon>Bacteria</taxon>
        <taxon>Pseudomonadati</taxon>
        <taxon>Pseudomonadota</taxon>
        <taxon>Gammaproteobacteria</taxon>
        <taxon>Alteromonadales</taxon>
        <taxon>Colwelliaceae</taxon>
        <taxon>Colwellia</taxon>
    </lineage>
</organism>
<feature type="transmembrane region" description="Helical" evidence="4">
    <location>
        <begin position="289"/>
        <end position="315"/>
    </location>
</feature>
<dbReference type="Proteomes" id="UP000307702">
    <property type="component" value="Unassembled WGS sequence"/>
</dbReference>
<dbReference type="InterPro" id="IPR001709">
    <property type="entry name" value="Flavoprot_Pyr_Nucl_cyt_Rdtase"/>
</dbReference>
<evidence type="ECO:0000256" key="3">
    <source>
        <dbReference type="ARBA" id="ARBA00034078"/>
    </source>
</evidence>
<gene>
    <name evidence="7" type="ORF">FCS21_06065</name>
</gene>
<reference evidence="7 8" key="1">
    <citation type="submission" date="2019-05" db="EMBL/GenBank/DDBJ databases">
        <title>Colwellia ponticola sp. nov., isolated from seawater.</title>
        <authorList>
            <person name="Yoon J.-H."/>
        </authorList>
    </citation>
    <scope>NUCLEOTIDE SEQUENCE [LARGE SCALE GENOMIC DNA]</scope>
    <source>
        <strain evidence="7 8">OISW-25</strain>
    </source>
</reference>
<evidence type="ECO:0000313" key="8">
    <source>
        <dbReference type="Proteomes" id="UP000307702"/>
    </source>
</evidence>
<evidence type="ECO:0000259" key="5">
    <source>
        <dbReference type="PROSITE" id="PS50902"/>
    </source>
</evidence>
<feature type="transmembrane region" description="Helical" evidence="4">
    <location>
        <begin position="123"/>
        <end position="144"/>
    </location>
</feature>
<dbReference type="SUPFAM" id="SSF52343">
    <property type="entry name" value="Ferredoxin reductase-like, C-terminal NADP-linked domain"/>
    <property type="match status" value="1"/>
</dbReference>
<dbReference type="InterPro" id="IPR008254">
    <property type="entry name" value="Flavodoxin/NO_synth"/>
</dbReference>
<feature type="domain" description="Flavodoxin-like" evidence="5">
    <location>
        <begin position="335"/>
        <end position="474"/>
    </location>
</feature>
<dbReference type="PRINTS" id="PR00371">
    <property type="entry name" value="FPNCR"/>
</dbReference>
<dbReference type="EMBL" id="SZVP01000003">
    <property type="protein sequence ID" value="TMM46517.1"/>
    <property type="molecule type" value="Genomic_DNA"/>
</dbReference>
<keyword evidence="8" id="KW-1185">Reference proteome</keyword>
<dbReference type="GO" id="GO:0005829">
    <property type="term" value="C:cytosol"/>
    <property type="evidence" value="ECO:0007669"/>
    <property type="project" value="TreeGrafter"/>
</dbReference>
<dbReference type="PROSITE" id="PS50902">
    <property type="entry name" value="FLAVODOXIN_LIKE"/>
    <property type="match status" value="1"/>
</dbReference>
<dbReference type="Pfam" id="PF03929">
    <property type="entry name" value="PepSY_TM"/>
    <property type="match status" value="1"/>
</dbReference>
<dbReference type="Gene3D" id="3.40.50.80">
    <property type="entry name" value="Nucleotide-binding domain of ferredoxin-NADP reductase (FNR) module"/>
    <property type="match status" value="1"/>
</dbReference>
<dbReference type="RefSeq" id="WP_138621430.1">
    <property type="nucleotide sequence ID" value="NZ_SZVP01000003.1"/>
</dbReference>
<dbReference type="GO" id="GO:0004783">
    <property type="term" value="F:sulfite reductase (NADPH) activity"/>
    <property type="evidence" value="ECO:0007669"/>
    <property type="project" value="TreeGrafter"/>
</dbReference>
<evidence type="ECO:0000259" key="6">
    <source>
        <dbReference type="PROSITE" id="PS51384"/>
    </source>
</evidence>
<proteinExistence type="predicted"/>
<sequence>MLRKFHSWSGLIATLLVVVLSVTGAVLSINPILDRAQAKVAGTSSISVAELTGKLASSYPGIEQIQRSPSGSIIVYFTENGKTGADLINPITGQPIGPYSTSPVMVWFKNLHRSYLLDTPGRVGAAISAFLMLLLTISGAFMLAKRLGSWRQILRPIQGTFRERLHCQVGRVAVLALLLSAITGLTMSAVTFELLPDYQSAEPVFPASVQGDIPASIGTLAALKAIPMNELRELVYPYKDDRNDVYSIITHQGSGFIDQSTGQLLSFQSINNKQKLYEFIYMLHTGEGLWWLGLLLGLGALTVPLMSWTGIQIWWRRKRSITTIKNNTAPRSADTIILVGSEGNSTWGFAKTLHDALNLAGYLVHTMSMNSFVNSALNSYPNVKQLFILTATYGDGDAPASASRFLTQLEQITEVPKFSFAVLGFGDRQFPEFCQYAKEVEATLTAKAWSQLLPLDTINRQSSQEFSRWGNTVGMAMGTDLSLVHIPTQPSCTTLALIERVNYGAKVKAPTAVLRFKLPDGSNTDLPTFEAGDLVGILAPGSKVARFYSLASESKDGILEICVRHHPRGLCSSFLYSLSVGDSIEAFIKPNPSFRPASGKAPIVLIGAGTGIGPLVGFIRHNKSHHPIHLYWGGRCPESDFLYERELNTYLKDKRLTALNAVFSRINERSYVQDKIVLDSSELRGLIGKGAQFLVCGGRDMASSVMLALDEVLKPLGMDVLTLKAQGRYREDVY</sequence>
<evidence type="ECO:0000313" key="7">
    <source>
        <dbReference type="EMBL" id="TMM46517.1"/>
    </source>
</evidence>
<name>A0A8H2JMT8_9GAMM</name>
<dbReference type="InterPro" id="IPR001433">
    <property type="entry name" value="OxRdtase_FAD/NAD-bd"/>
</dbReference>
<dbReference type="SUPFAM" id="SSF63380">
    <property type="entry name" value="Riboflavin synthase domain-like"/>
    <property type="match status" value="1"/>
</dbReference>
<dbReference type="InterPro" id="IPR005625">
    <property type="entry name" value="PepSY-ass_TM"/>
</dbReference>
<dbReference type="Gene3D" id="2.40.30.10">
    <property type="entry name" value="Translation factors"/>
    <property type="match status" value="1"/>
</dbReference>
<dbReference type="CDD" id="cd06201">
    <property type="entry name" value="SiR_like2"/>
    <property type="match status" value="1"/>
</dbReference>
<evidence type="ECO:0000256" key="4">
    <source>
        <dbReference type="SAM" id="Phobius"/>
    </source>
</evidence>
<keyword evidence="4" id="KW-0812">Transmembrane</keyword>
<dbReference type="InterPro" id="IPR029039">
    <property type="entry name" value="Flavoprotein-like_sf"/>
</dbReference>
<dbReference type="Pfam" id="PF00175">
    <property type="entry name" value="NAD_binding_1"/>
    <property type="match status" value="1"/>
</dbReference>
<dbReference type="AlphaFoldDB" id="A0A8H2JMT8"/>
<dbReference type="Pfam" id="PF00970">
    <property type="entry name" value="FAD_binding_6"/>
    <property type="match status" value="1"/>
</dbReference>
<dbReference type="GO" id="GO:0050660">
    <property type="term" value="F:flavin adenine dinucleotide binding"/>
    <property type="evidence" value="ECO:0007669"/>
    <property type="project" value="TreeGrafter"/>
</dbReference>
<keyword evidence="2" id="KW-0288">FMN</keyword>
<dbReference type="OrthoDB" id="9816402at2"/>
<dbReference type="InterPro" id="IPR039261">
    <property type="entry name" value="FNR_nucleotide-bd"/>
</dbReference>
<accession>A0A8H2JMT8</accession>
<comment type="cofactor">
    <cofactor evidence="3">
        <name>[2Fe-2S] cluster</name>
        <dbReference type="ChEBI" id="CHEBI:190135"/>
    </cofactor>
</comment>
<feature type="domain" description="FAD-binding FR-type" evidence="6">
    <location>
        <begin position="488"/>
        <end position="597"/>
    </location>
</feature>
<dbReference type="InterPro" id="IPR008333">
    <property type="entry name" value="Cbr1-like_FAD-bd_dom"/>
</dbReference>
<comment type="caution">
    <text evidence="7">The sequence shown here is derived from an EMBL/GenBank/DDBJ whole genome shotgun (WGS) entry which is preliminary data.</text>
</comment>
<evidence type="ECO:0000256" key="2">
    <source>
        <dbReference type="ARBA" id="ARBA00022643"/>
    </source>
</evidence>